<evidence type="ECO:0000313" key="1">
    <source>
        <dbReference type="EMBL" id="ADQ80094.1"/>
    </source>
</evidence>
<dbReference type="eggNOG" id="COG3950">
    <property type="taxonomic scope" value="Bacteria"/>
</dbReference>
<organism evidence="1 2">
    <name type="scientific">Paludibacter propionicigenes (strain DSM 17365 / JCM 13257 / WB4)</name>
    <dbReference type="NCBI Taxonomy" id="694427"/>
    <lineage>
        <taxon>Bacteria</taxon>
        <taxon>Pseudomonadati</taxon>
        <taxon>Bacteroidota</taxon>
        <taxon>Bacteroidia</taxon>
        <taxon>Bacteroidales</taxon>
        <taxon>Paludibacteraceae</taxon>
        <taxon>Paludibacter</taxon>
    </lineage>
</organism>
<name>E4T5V0_PALPW</name>
<dbReference type="AlphaFoldDB" id="E4T5V0"/>
<proteinExistence type="predicted"/>
<dbReference type="OrthoDB" id="6402880at2"/>
<dbReference type="STRING" id="694427.Palpr_1955"/>
<keyword evidence="2" id="KW-1185">Reference proteome</keyword>
<dbReference type="HOGENOM" id="CLU_528782_0_0_10"/>
<dbReference type="KEGG" id="ppn:Palpr_1955"/>
<dbReference type="RefSeq" id="WP_013445463.1">
    <property type="nucleotide sequence ID" value="NC_014734.1"/>
</dbReference>
<accession>E4T5V0</accession>
<gene>
    <name evidence="1" type="ordered locus">Palpr_1955</name>
</gene>
<protein>
    <submittedName>
        <fullName evidence="1">Uncharacterized protein</fullName>
    </submittedName>
</protein>
<dbReference type="EMBL" id="CP002345">
    <property type="protein sequence ID" value="ADQ80094.1"/>
    <property type="molecule type" value="Genomic_DNA"/>
</dbReference>
<sequence length="515" mass="61732">MSNILSIHNKILDFLLKRRESNPELYFLSRKNNKKGRKDKGYWFLGNDYYLQVAFWNGSDWKEKVYSIGFFVTIERKCWIEFSAQDSKDNAKFFESIVREIGGFYKHKTKNKWYKEYHGKNYLSHLNEFLNIDKPIIDKCINKYNPADIYPISENEFIRYSTKIIDSRMLQKDRGQVDKIVRICWNDKKWCFPSGIDGKSKDPNSYERTFGFGHEEWLFDRSKVSDDGFHYAFVQPLNLKSDKHYNKTFNLHLYTIDPNNDKLLVGIIRNVVCISKQDSEAEFLKYQQRGWMDDMKKQVEFKEGIWNSEIALSPEIFFNIKFKFDDVEEFEEYIYLGSDDINISTNRFKLLPKETEFNYDHEAQLIIPDNQDDFVGNKKNTDTRNKTYKVECSYDPYHDIMQNAINDYLNQSKEYKQVYIERNRVDIKAITQDGIWHYFEIKTDNAKLSIRKALGQIMEYSYFPNIENAQKLIVVSYDKPNAEVIAYLNMIRTKFNIPVWYRYFDVQKNYLSQDY</sequence>
<reference evidence="1 2" key="2">
    <citation type="journal article" date="2011" name="Stand. Genomic Sci.">
        <title>Complete genome sequence of Paludibacter propionicigenes type strain (WB4).</title>
        <authorList>
            <person name="Gronow S."/>
            <person name="Munk C."/>
            <person name="Lapidus A."/>
            <person name="Nolan M."/>
            <person name="Lucas S."/>
            <person name="Hammon N."/>
            <person name="Deshpande S."/>
            <person name="Cheng J.F."/>
            <person name="Tapia R."/>
            <person name="Han C."/>
            <person name="Goodwin L."/>
            <person name="Pitluck S."/>
            <person name="Liolios K."/>
            <person name="Ivanova N."/>
            <person name="Mavromatis K."/>
            <person name="Mikhailova N."/>
            <person name="Pati A."/>
            <person name="Chen A."/>
            <person name="Palaniappan K."/>
            <person name="Land M."/>
            <person name="Hauser L."/>
            <person name="Chang Y.J."/>
            <person name="Jeffries C.D."/>
            <person name="Brambilla E."/>
            <person name="Rohde M."/>
            <person name="Goker M."/>
            <person name="Detter J.C."/>
            <person name="Woyke T."/>
            <person name="Bristow J."/>
            <person name="Eisen J.A."/>
            <person name="Markowitz V."/>
            <person name="Hugenholtz P."/>
            <person name="Kyrpides N.C."/>
            <person name="Klenk H.P."/>
        </authorList>
    </citation>
    <scope>NUCLEOTIDE SEQUENCE [LARGE SCALE GENOMIC DNA]</scope>
    <source>
        <strain evidence="2">DSM 17365 / JCM 13257 / WB4</strain>
    </source>
</reference>
<evidence type="ECO:0000313" key="2">
    <source>
        <dbReference type="Proteomes" id="UP000008718"/>
    </source>
</evidence>
<dbReference type="Proteomes" id="UP000008718">
    <property type="component" value="Chromosome"/>
</dbReference>
<reference key="1">
    <citation type="submission" date="2010-11" db="EMBL/GenBank/DDBJ databases">
        <title>The complete genome of Paludibacter propionicigenes DSM 17365.</title>
        <authorList>
            <consortium name="US DOE Joint Genome Institute (JGI-PGF)"/>
            <person name="Lucas S."/>
            <person name="Copeland A."/>
            <person name="Lapidus A."/>
            <person name="Bruce D."/>
            <person name="Goodwin L."/>
            <person name="Pitluck S."/>
            <person name="Kyrpides N."/>
            <person name="Mavromatis K."/>
            <person name="Ivanova N."/>
            <person name="Munk A.C."/>
            <person name="Brettin T."/>
            <person name="Detter J.C."/>
            <person name="Han C."/>
            <person name="Tapia R."/>
            <person name="Land M."/>
            <person name="Hauser L."/>
            <person name="Markowitz V."/>
            <person name="Cheng J.-F."/>
            <person name="Hugenholtz P."/>
            <person name="Woyke T."/>
            <person name="Wu D."/>
            <person name="Gronow S."/>
            <person name="Wellnitz S."/>
            <person name="Brambilla E."/>
            <person name="Klenk H.-P."/>
            <person name="Eisen J.A."/>
        </authorList>
    </citation>
    <scope>NUCLEOTIDE SEQUENCE</scope>
    <source>
        <strain>WB4</strain>
    </source>
</reference>